<accession>A0A3M7PWG2</accession>
<proteinExistence type="predicted"/>
<name>A0A3M7PWG2_BRAPC</name>
<evidence type="ECO:0000313" key="2">
    <source>
        <dbReference type="Proteomes" id="UP000276133"/>
    </source>
</evidence>
<dbReference type="EMBL" id="REGN01008683">
    <property type="protein sequence ID" value="RNA03018.1"/>
    <property type="molecule type" value="Genomic_DNA"/>
</dbReference>
<keyword evidence="2" id="KW-1185">Reference proteome</keyword>
<reference evidence="1 2" key="1">
    <citation type="journal article" date="2018" name="Sci. Rep.">
        <title>Genomic signatures of local adaptation to the degree of environmental predictability in rotifers.</title>
        <authorList>
            <person name="Franch-Gras L."/>
            <person name="Hahn C."/>
            <person name="Garcia-Roger E.M."/>
            <person name="Carmona M.J."/>
            <person name="Serra M."/>
            <person name="Gomez A."/>
        </authorList>
    </citation>
    <scope>NUCLEOTIDE SEQUENCE [LARGE SCALE GENOMIC DNA]</scope>
    <source>
        <strain evidence="1">HYR1</strain>
    </source>
</reference>
<dbReference type="Proteomes" id="UP000276133">
    <property type="component" value="Unassembled WGS sequence"/>
</dbReference>
<comment type="caution">
    <text evidence="1">The sequence shown here is derived from an EMBL/GenBank/DDBJ whole genome shotgun (WGS) entry which is preliminary data.</text>
</comment>
<organism evidence="1 2">
    <name type="scientific">Brachionus plicatilis</name>
    <name type="common">Marine rotifer</name>
    <name type="synonym">Brachionus muelleri</name>
    <dbReference type="NCBI Taxonomy" id="10195"/>
    <lineage>
        <taxon>Eukaryota</taxon>
        <taxon>Metazoa</taxon>
        <taxon>Spiralia</taxon>
        <taxon>Gnathifera</taxon>
        <taxon>Rotifera</taxon>
        <taxon>Eurotatoria</taxon>
        <taxon>Monogononta</taxon>
        <taxon>Pseudotrocha</taxon>
        <taxon>Ploima</taxon>
        <taxon>Brachionidae</taxon>
        <taxon>Brachionus</taxon>
    </lineage>
</organism>
<dbReference type="AlphaFoldDB" id="A0A3M7PWG2"/>
<sequence length="1112" mass="127999">YLNAAEINKYDPGFEQTEHFQENLLDTNNLESTLEQIPLQSHINKNTIEYLNAAEINKYDPGFEQTENFQENLLDTNNLESTLDQIPLQTPLQRLKTIQAFNAPKDVQSEDIAEHTHSFVEEMNLENISFDFVQNEVTQRHSKFSVHYLNAAKIISESYSSLHEAHSFSIESRSESNLELKEQSEYLNREQKKTRIELLNAPIIVKKSFENLEEAQVLESDRDLVNKIEPKIEQTNLSQEQLESKIKFLNAPNTEEDTLSDFEEAESFRLDPDSQVILNPSVQANNLSFSQTKNQVETLNAPQTEHEELSSEKLDFFGPDEKNEAQLEPKIEIELVNLKPYSQVNQALNAPKLNEVSLSHIDDADSLDGSEPLVEEPFISQYNISLTKASSNERIIFLNAPKHQVFNFDTDEKAENFHIQSNNGQSSIIRIQSEANLNASRDIIRPLAAPKIGQVDQNLENVENFDIEILNESRLEINDWEPGFDNASRKSVIILGAGVCRNLSHTSIEKADSFESRKEMENTVIRNEANYQNYANVQEPVRVLMCEMESSIPYAFNEDANELQNEKFVESVEFKHESNTLNNKPDKKFLLWLNYPKLVQNEEEEAKRIDETFDYLYERVVADIKSNESCSLEKDSNMVHIEKVLSLFISNQEHVEYNEEILRFFPNHRPEVQHLMLNQTKPVEFEKAKRETLEQQVEPKDLSLEEDSIEEMIKQKNGSDSSSEETRPSSRVIFSKSDLSHFFNQDENLNQFSNFIQPSQINKITNQIILNAAKNTSLEQKLEETWQLNLERKYEQTSESDLATIPIIKSSNWNDLMTSSQNDENTLSIHTDEGSFFENYETVETIENKVHSTLIDENFDLSDDVSIHIRQKSDSENDTDSTSLSESSGRMHLIECVEVLTGPGVQDSLQIKKVDFNRLRVKEKSKFQTDDPKSRFKINLKKEEIVDLSHQDNLNVTTKQEFAKKFVEQIINLNASRLSPHLALTDHTERLNRDINCIASKNTNEILNTLSSIKCDLSKHFADSLISEYGPESNLMGEQCLNMNLMEDFSDKEDLFENFSNRLHSSSNFGDALRNDYTKESTFFLTIKRTPLQLRICMDLSSLDDVVDQTLD</sequence>
<evidence type="ECO:0000313" key="1">
    <source>
        <dbReference type="EMBL" id="RNA03018.1"/>
    </source>
</evidence>
<gene>
    <name evidence="1" type="ORF">BpHYR1_014600</name>
</gene>
<protein>
    <submittedName>
        <fullName evidence="1">Uncharacterized protein</fullName>
    </submittedName>
</protein>
<feature type="non-terminal residue" evidence="1">
    <location>
        <position position="1"/>
    </location>
</feature>